<accession>A0A379AHC6</accession>
<dbReference type="PANTHER" id="PTHR43222">
    <property type="entry name" value="NUDIX HYDROLASE 23"/>
    <property type="match status" value="1"/>
</dbReference>
<dbReference type="InterPro" id="IPR015797">
    <property type="entry name" value="NUDIX_hydrolase-like_dom_sf"/>
</dbReference>
<evidence type="ECO:0000313" key="6">
    <source>
        <dbReference type="EMBL" id="SUB17305.1"/>
    </source>
</evidence>
<evidence type="ECO:0000256" key="2">
    <source>
        <dbReference type="ARBA" id="ARBA00022801"/>
    </source>
</evidence>
<sequence length="174" mass="19420">MFKPHVTVACLVQAEGELLVVEETINGRPTWNQPAGHLEADETLLEAAERELYEETGIATPMHYFIAINQWIAPDSTPFVRFLFGVDLAEKAPTQPQDSDIDCCWWLPPAQILTASNLRSPLVAESVRLWQQGTRYPLHLVRPVPVAVSRGCAPAFCMIECAACFFIVMRACHV</sequence>
<name>A0A379AHC6_ENTAG</name>
<gene>
    <name evidence="6" type="primary">nudJ_2</name>
    <name evidence="6" type="ORF">NCTC9381_03227</name>
</gene>
<dbReference type="PROSITE" id="PS00893">
    <property type="entry name" value="NUDIX_BOX"/>
    <property type="match status" value="1"/>
</dbReference>
<dbReference type="PRINTS" id="PR00502">
    <property type="entry name" value="NUDIXFAMILY"/>
</dbReference>
<dbReference type="STRING" id="549.BEE12_14425"/>
<keyword evidence="2 4" id="KW-0378">Hydrolase</keyword>
<protein>
    <submittedName>
        <fullName evidence="6">Phosphatase nudJ</fullName>
        <ecNumber evidence="6">3.6.1.-</ecNumber>
    </submittedName>
</protein>
<comment type="similarity">
    <text evidence="4">Belongs to the Nudix hydrolase family.</text>
</comment>
<dbReference type="Gene3D" id="3.90.79.10">
    <property type="entry name" value="Nucleoside Triphosphate Pyrophosphohydrolase"/>
    <property type="match status" value="1"/>
</dbReference>
<dbReference type="InterPro" id="IPR020084">
    <property type="entry name" value="NUDIX_hydrolase_CS"/>
</dbReference>
<keyword evidence="3" id="KW-0460">Magnesium</keyword>
<evidence type="ECO:0000313" key="7">
    <source>
        <dbReference type="Proteomes" id="UP000254640"/>
    </source>
</evidence>
<evidence type="ECO:0000256" key="4">
    <source>
        <dbReference type="RuleBase" id="RU003476"/>
    </source>
</evidence>
<dbReference type="EC" id="3.6.1.-" evidence="6"/>
<dbReference type="AlphaFoldDB" id="A0A379AHC6"/>
<keyword evidence="7" id="KW-1185">Reference proteome</keyword>
<dbReference type="PROSITE" id="PS51462">
    <property type="entry name" value="NUDIX"/>
    <property type="match status" value="1"/>
</dbReference>
<evidence type="ECO:0000256" key="1">
    <source>
        <dbReference type="ARBA" id="ARBA00001946"/>
    </source>
</evidence>
<dbReference type="InterPro" id="IPR000086">
    <property type="entry name" value="NUDIX_hydrolase_dom"/>
</dbReference>
<dbReference type="SUPFAM" id="SSF55811">
    <property type="entry name" value="Nudix"/>
    <property type="match status" value="1"/>
</dbReference>
<proteinExistence type="inferred from homology"/>
<organism evidence="6 7">
    <name type="scientific">Enterobacter agglomerans</name>
    <name type="common">Erwinia herbicola</name>
    <name type="synonym">Pantoea agglomerans</name>
    <dbReference type="NCBI Taxonomy" id="549"/>
    <lineage>
        <taxon>Bacteria</taxon>
        <taxon>Pseudomonadati</taxon>
        <taxon>Pseudomonadota</taxon>
        <taxon>Gammaproteobacteria</taxon>
        <taxon>Enterobacterales</taxon>
        <taxon>Erwiniaceae</taxon>
        <taxon>Pantoea</taxon>
        <taxon>Pantoea agglomerans group</taxon>
    </lineage>
</organism>
<comment type="cofactor">
    <cofactor evidence="1">
        <name>Mg(2+)</name>
        <dbReference type="ChEBI" id="CHEBI:18420"/>
    </cofactor>
</comment>
<dbReference type="PANTHER" id="PTHR43222:SF11">
    <property type="entry name" value="PHOSPHATASE NUDJ"/>
    <property type="match status" value="1"/>
</dbReference>
<feature type="domain" description="Nudix hydrolase" evidence="5">
    <location>
        <begin position="3"/>
        <end position="129"/>
    </location>
</feature>
<evidence type="ECO:0000259" key="5">
    <source>
        <dbReference type="PROSITE" id="PS51462"/>
    </source>
</evidence>
<dbReference type="Proteomes" id="UP000254640">
    <property type="component" value="Unassembled WGS sequence"/>
</dbReference>
<dbReference type="InterPro" id="IPR020476">
    <property type="entry name" value="Nudix_hydrolase"/>
</dbReference>
<evidence type="ECO:0000256" key="3">
    <source>
        <dbReference type="ARBA" id="ARBA00022842"/>
    </source>
</evidence>
<dbReference type="EMBL" id="UGSO01000001">
    <property type="protein sequence ID" value="SUB17305.1"/>
    <property type="molecule type" value="Genomic_DNA"/>
</dbReference>
<reference evidence="6 7" key="1">
    <citation type="submission" date="2018-06" db="EMBL/GenBank/DDBJ databases">
        <authorList>
            <consortium name="Pathogen Informatics"/>
            <person name="Doyle S."/>
        </authorList>
    </citation>
    <scope>NUCLEOTIDE SEQUENCE [LARGE SCALE GENOMIC DNA]</scope>
    <source>
        <strain evidence="6 7">NCTC9381</strain>
    </source>
</reference>
<dbReference type="GO" id="GO:0016787">
    <property type="term" value="F:hydrolase activity"/>
    <property type="evidence" value="ECO:0007669"/>
    <property type="project" value="UniProtKB-KW"/>
</dbReference>
<dbReference type="Pfam" id="PF00293">
    <property type="entry name" value="NUDIX"/>
    <property type="match status" value="1"/>
</dbReference>